<dbReference type="InterPro" id="IPR001453">
    <property type="entry name" value="MoaB/Mog_dom"/>
</dbReference>
<dbReference type="GO" id="GO:0005829">
    <property type="term" value="C:cytosol"/>
    <property type="evidence" value="ECO:0007669"/>
    <property type="project" value="TreeGrafter"/>
</dbReference>
<dbReference type="Gene3D" id="3.90.105.10">
    <property type="entry name" value="Molybdopterin biosynthesis moea protein, domain 2"/>
    <property type="match status" value="1"/>
</dbReference>
<dbReference type="InterPro" id="IPR005110">
    <property type="entry name" value="MoeA_linker/N"/>
</dbReference>
<comment type="pathway">
    <text evidence="1">Cofactor biosynthesis; molybdopterin biosynthesis.</text>
</comment>
<proteinExistence type="predicted"/>
<dbReference type="Pfam" id="PF03454">
    <property type="entry name" value="MoeA_C"/>
    <property type="match status" value="1"/>
</dbReference>
<dbReference type="Pfam" id="PF03453">
    <property type="entry name" value="MoeA_N"/>
    <property type="match status" value="1"/>
</dbReference>
<dbReference type="Gene3D" id="2.170.190.11">
    <property type="entry name" value="Molybdopterin biosynthesis moea protein, domain 3"/>
    <property type="match status" value="1"/>
</dbReference>
<dbReference type="NCBIfam" id="NF045515">
    <property type="entry name" value="Glp_gephyrin"/>
    <property type="match status" value="1"/>
</dbReference>
<dbReference type="GO" id="GO:0006777">
    <property type="term" value="P:Mo-molybdopterin cofactor biosynthetic process"/>
    <property type="evidence" value="ECO:0007669"/>
    <property type="project" value="UniProtKB-KW"/>
</dbReference>
<dbReference type="PROSITE" id="PS01079">
    <property type="entry name" value="MOCF_BIOSYNTHESIS_2"/>
    <property type="match status" value="1"/>
</dbReference>
<dbReference type="NCBIfam" id="TIGR00177">
    <property type="entry name" value="molyb_syn"/>
    <property type="match status" value="1"/>
</dbReference>
<keyword evidence="2" id="KW-0501">Molybdenum cofactor biosynthesis</keyword>
<evidence type="ECO:0000256" key="2">
    <source>
        <dbReference type="ARBA" id="ARBA00023150"/>
    </source>
</evidence>
<dbReference type="EC" id="2.10.1.1" evidence="4"/>
<evidence type="ECO:0000259" key="3">
    <source>
        <dbReference type="SMART" id="SM00852"/>
    </source>
</evidence>
<dbReference type="EMBL" id="UOGC01000116">
    <property type="protein sequence ID" value="VAX21217.1"/>
    <property type="molecule type" value="Genomic_DNA"/>
</dbReference>
<dbReference type="FunFam" id="2.170.190.11:FF:000001">
    <property type="entry name" value="Molybdopterin molybdenumtransferase"/>
    <property type="match status" value="1"/>
</dbReference>
<dbReference type="UniPathway" id="UPA00344"/>
<dbReference type="AlphaFoldDB" id="A0A3B1CX62"/>
<evidence type="ECO:0000256" key="1">
    <source>
        <dbReference type="ARBA" id="ARBA00005046"/>
    </source>
</evidence>
<organism evidence="4">
    <name type="scientific">hydrothermal vent metagenome</name>
    <dbReference type="NCBI Taxonomy" id="652676"/>
    <lineage>
        <taxon>unclassified sequences</taxon>
        <taxon>metagenomes</taxon>
        <taxon>ecological metagenomes</taxon>
    </lineage>
</organism>
<dbReference type="Gene3D" id="3.40.980.10">
    <property type="entry name" value="MoaB/Mog-like domain"/>
    <property type="match status" value="1"/>
</dbReference>
<dbReference type="InterPro" id="IPR036688">
    <property type="entry name" value="MoeA_C_domain_IV_sf"/>
</dbReference>
<dbReference type="InterPro" id="IPR038987">
    <property type="entry name" value="MoeA-like"/>
</dbReference>
<dbReference type="InterPro" id="IPR005111">
    <property type="entry name" value="MoeA_C_domain_IV"/>
</dbReference>
<evidence type="ECO:0000313" key="4">
    <source>
        <dbReference type="EMBL" id="VAX21217.1"/>
    </source>
</evidence>
<dbReference type="SUPFAM" id="SSF63867">
    <property type="entry name" value="MoeA C-terminal domain-like"/>
    <property type="match status" value="1"/>
</dbReference>
<dbReference type="InterPro" id="IPR036425">
    <property type="entry name" value="MoaB/Mog-like_dom_sf"/>
</dbReference>
<dbReference type="Pfam" id="PF00994">
    <property type="entry name" value="MoCF_biosynth"/>
    <property type="match status" value="1"/>
</dbReference>
<name>A0A3B1CX62_9ZZZZ</name>
<dbReference type="PANTHER" id="PTHR10192:SF5">
    <property type="entry name" value="GEPHYRIN"/>
    <property type="match status" value="1"/>
</dbReference>
<dbReference type="CDD" id="cd00887">
    <property type="entry name" value="MoeA"/>
    <property type="match status" value="1"/>
</dbReference>
<sequence>MISISEAKKIIDDNIVKTTLTEPILLEDAFGRALAHDAKSDVDVPPFNRATMDGYAVVSSDGAGEYEVIEYVPAGVFPTKRLEKGYVTRIMTGAPVPEGADAVVQVEKTGGFVEVGEKAEIKADLKSGQNISPHGEDVKTGDMVLEGGSRITAPESATLATAGHDPVTVFKLPTVAILSTGDEVIEPCEKPVPGQIRNSNAYSLKSQAVDIGLSPDLIGIAQDTEENLTEKIMEGAKRDFLLVSGGVSAGDRDMVPRILEKAGYKILLHKVAVKPGKPLVFGVAEGAEGPRYVFGVPGNPVSGLVIFELFIKPAILKWMGFSNTKHFIVNAPLADGFKRKKADRVEYIPVRLEWAGEGFVAHRIKYHGSGHMHALTRANGLYKTPKGVTEVAPGHTGEVVVLKYGWR</sequence>
<dbReference type="PANTHER" id="PTHR10192">
    <property type="entry name" value="MOLYBDOPTERIN BIOSYNTHESIS PROTEIN"/>
    <property type="match status" value="1"/>
</dbReference>
<dbReference type="InterPro" id="IPR036135">
    <property type="entry name" value="MoeA_linker/N_sf"/>
</dbReference>
<dbReference type="SUPFAM" id="SSF53218">
    <property type="entry name" value="Molybdenum cofactor biosynthesis proteins"/>
    <property type="match status" value="1"/>
</dbReference>
<dbReference type="Gene3D" id="2.40.340.10">
    <property type="entry name" value="MoeA, C-terminal, domain IV"/>
    <property type="match status" value="1"/>
</dbReference>
<keyword evidence="4" id="KW-0808">Transferase</keyword>
<gene>
    <name evidence="4" type="ORF">MNBD_NITROSPINAE01-1259</name>
</gene>
<accession>A0A3B1CX62</accession>
<dbReference type="GO" id="GO:0061599">
    <property type="term" value="F:molybdopterin molybdotransferase activity"/>
    <property type="evidence" value="ECO:0007669"/>
    <property type="project" value="UniProtKB-EC"/>
</dbReference>
<reference evidence="4" key="1">
    <citation type="submission" date="2018-06" db="EMBL/GenBank/DDBJ databases">
        <authorList>
            <person name="Zhirakovskaya E."/>
        </authorList>
    </citation>
    <scope>NUCLEOTIDE SEQUENCE</scope>
</reference>
<dbReference type="SUPFAM" id="SSF63882">
    <property type="entry name" value="MoeA N-terminal region -like"/>
    <property type="match status" value="1"/>
</dbReference>
<dbReference type="InterPro" id="IPR008284">
    <property type="entry name" value="MoCF_biosynth_CS"/>
</dbReference>
<protein>
    <submittedName>
        <fullName evidence="4">Molybdopterin molybdenumtransferase</fullName>
        <ecNumber evidence="4">2.10.1.1</ecNumber>
    </submittedName>
</protein>
<feature type="domain" description="MoaB/Mog" evidence="3">
    <location>
        <begin position="176"/>
        <end position="317"/>
    </location>
</feature>
<dbReference type="SMART" id="SM00852">
    <property type="entry name" value="MoCF_biosynth"/>
    <property type="match status" value="1"/>
</dbReference>